<reference evidence="4" key="1">
    <citation type="journal article" date="2019" name="bioRxiv">
        <title>The Genome of the Zebra Mussel, Dreissena polymorpha: A Resource for Invasive Species Research.</title>
        <authorList>
            <person name="McCartney M.A."/>
            <person name="Auch B."/>
            <person name="Kono T."/>
            <person name="Mallez S."/>
            <person name="Zhang Y."/>
            <person name="Obille A."/>
            <person name="Becker A."/>
            <person name="Abrahante J.E."/>
            <person name="Garbe J."/>
            <person name="Badalamenti J.P."/>
            <person name="Herman A."/>
            <person name="Mangelson H."/>
            <person name="Liachko I."/>
            <person name="Sullivan S."/>
            <person name="Sone E.D."/>
            <person name="Koren S."/>
            <person name="Silverstein K.A.T."/>
            <person name="Beckman K.B."/>
            <person name="Gohl D.M."/>
        </authorList>
    </citation>
    <scope>NUCLEOTIDE SEQUENCE</scope>
    <source>
        <strain evidence="4">Duluth1</strain>
        <tissue evidence="4">Whole animal</tissue>
    </source>
</reference>
<sequence>MWNLSVDMEAAPRESRMQNKESDIGVRRASNKKHHQNLQSIMQIPEHFAELSFRMFDALDDSGAGKETVLERRRTFLRREHIEKIAFQLQGNNIECFHFGSQSEGTTTPGLQSDIDFLLSYNKCNIMTVWEDWRTGMYNLLMLHDNTTPPQQYLLQVIQDYTPEPVTSLTDDCFVRKDSGQILFSAERWKNNIAYDTRDQVSCTFHVRKPLPEIQHWIDRCRGKHWPPVQLLEAARIAPCFLVPAGHPDSDYKREEWRLSPDLIERMLTFSFNMTQIKCYIVLKLIKKSLFAYIVGDAITSFHCKTIMFFTMERTHPSLWCQHNLMSVLLLCLHLLRRWLRLGRLPHYIIEGVNLFDGKLSKLLQKRLLVYIDSLISNNLQDVFCIGIDNISCRLQSCSMRPIVQTGELRGVCLRNSIRLLLKFECLERLIHVLIYLKHQQSSSHNTFMQHLKYLIRTFFENSTNGTSKTAALECIKHVYTLQISVQTSYFLRLRNVLDGEKIRRAQYSFNSDVASSRLKFASMLYCSGHLQAAVRVLEDVERRYHSKVKAVCAFRRLVGDRDLKVFADMLLGNTDSSEMPFTFCVNFSRQELHCTPFILLFEMNRNITEEEVAQRDFSENICMDSAEVDARPFLYYLQYLTYGGLGERDKKLHALRNLVSNMRYNRHQINFYHLETAVNLLGHCYEMEGDYERALNFYELSLSICDTNNAANWHARRVLRLISG</sequence>
<organism evidence="4 5">
    <name type="scientific">Dreissena polymorpha</name>
    <name type="common">Zebra mussel</name>
    <name type="synonym">Mytilus polymorpha</name>
    <dbReference type="NCBI Taxonomy" id="45954"/>
    <lineage>
        <taxon>Eukaryota</taxon>
        <taxon>Metazoa</taxon>
        <taxon>Spiralia</taxon>
        <taxon>Lophotrochozoa</taxon>
        <taxon>Mollusca</taxon>
        <taxon>Bivalvia</taxon>
        <taxon>Autobranchia</taxon>
        <taxon>Heteroconchia</taxon>
        <taxon>Euheterodonta</taxon>
        <taxon>Imparidentia</taxon>
        <taxon>Neoheterodontei</taxon>
        <taxon>Myida</taxon>
        <taxon>Dreissenoidea</taxon>
        <taxon>Dreissenidae</taxon>
        <taxon>Dreissena</taxon>
    </lineage>
</organism>
<evidence type="ECO:0000256" key="1">
    <source>
        <dbReference type="PROSITE-ProRule" id="PRU00339"/>
    </source>
</evidence>
<dbReference type="InterPro" id="IPR046906">
    <property type="entry name" value="Mab-21_HhH/H2TH-like"/>
</dbReference>
<evidence type="ECO:0000256" key="2">
    <source>
        <dbReference type="SAM" id="MobiDB-lite"/>
    </source>
</evidence>
<accession>A0A9D4D8S2</accession>
<gene>
    <name evidence="4" type="ORF">DPMN_047003</name>
</gene>
<dbReference type="SUPFAM" id="SSF48452">
    <property type="entry name" value="TPR-like"/>
    <property type="match status" value="1"/>
</dbReference>
<feature type="region of interest" description="Disordered" evidence="2">
    <location>
        <begin position="1"/>
        <end position="31"/>
    </location>
</feature>
<dbReference type="PROSITE" id="PS50005">
    <property type="entry name" value="TPR"/>
    <property type="match status" value="1"/>
</dbReference>
<dbReference type="SMART" id="SM00028">
    <property type="entry name" value="TPR"/>
    <property type="match status" value="1"/>
</dbReference>
<dbReference type="EMBL" id="JAIWYP010000011">
    <property type="protein sequence ID" value="KAH3740300.1"/>
    <property type="molecule type" value="Genomic_DNA"/>
</dbReference>
<dbReference type="PANTHER" id="PTHR10656:SF69">
    <property type="entry name" value="MAB-21-LIKE HHH_H2TH-LIKE DOMAIN-CONTAINING PROTEIN"/>
    <property type="match status" value="1"/>
</dbReference>
<evidence type="ECO:0000259" key="3">
    <source>
        <dbReference type="Pfam" id="PF20266"/>
    </source>
</evidence>
<comment type="caution">
    <text evidence="4">The sequence shown here is derived from an EMBL/GenBank/DDBJ whole genome shotgun (WGS) entry which is preliminary data.</text>
</comment>
<proteinExistence type="predicted"/>
<reference evidence="4" key="2">
    <citation type="submission" date="2020-11" db="EMBL/GenBank/DDBJ databases">
        <authorList>
            <person name="McCartney M.A."/>
            <person name="Auch B."/>
            <person name="Kono T."/>
            <person name="Mallez S."/>
            <person name="Becker A."/>
            <person name="Gohl D.M."/>
            <person name="Silverstein K.A.T."/>
            <person name="Koren S."/>
            <person name="Bechman K.B."/>
            <person name="Herman A."/>
            <person name="Abrahante J.E."/>
            <person name="Garbe J."/>
        </authorList>
    </citation>
    <scope>NUCLEOTIDE SEQUENCE</scope>
    <source>
        <strain evidence="4">Duluth1</strain>
        <tissue evidence="4">Whole animal</tissue>
    </source>
</reference>
<dbReference type="AlphaFoldDB" id="A0A9D4D8S2"/>
<dbReference type="Pfam" id="PF20266">
    <property type="entry name" value="Mab-21_C"/>
    <property type="match status" value="1"/>
</dbReference>
<keyword evidence="5" id="KW-1185">Reference proteome</keyword>
<dbReference type="PANTHER" id="PTHR10656">
    <property type="entry name" value="CELL FATE DETERMINING PROTEIN MAB21-RELATED"/>
    <property type="match status" value="1"/>
</dbReference>
<dbReference type="InterPro" id="IPR019734">
    <property type="entry name" value="TPR_rpt"/>
</dbReference>
<dbReference type="Gene3D" id="1.10.1410.40">
    <property type="match status" value="1"/>
</dbReference>
<dbReference type="InterPro" id="IPR011990">
    <property type="entry name" value="TPR-like_helical_dom_sf"/>
</dbReference>
<protein>
    <recommendedName>
        <fullName evidence="3">Mab-21-like HhH/H2TH-like domain-containing protein</fullName>
    </recommendedName>
</protein>
<feature type="compositionally biased region" description="Basic and acidic residues" evidence="2">
    <location>
        <begin position="10"/>
        <end position="26"/>
    </location>
</feature>
<evidence type="ECO:0000313" key="4">
    <source>
        <dbReference type="EMBL" id="KAH3740300.1"/>
    </source>
</evidence>
<dbReference type="Gene3D" id="1.25.40.10">
    <property type="entry name" value="Tetratricopeptide repeat domain"/>
    <property type="match status" value="1"/>
</dbReference>
<keyword evidence="1" id="KW-0802">TPR repeat</keyword>
<feature type="repeat" description="TPR" evidence="1">
    <location>
        <begin position="676"/>
        <end position="709"/>
    </location>
</feature>
<feature type="domain" description="Mab-21-like HhH/H2TH-like" evidence="3">
    <location>
        <begin position="278"/>
        <end position="361"/>
    </location>
</feature>
<dbReference type="Proteomes" id="UP000828390">
    <property type="component" value="Unassembled WGS sequence"/>
</dbReference>
<evidence type="ECO:0000313" key="5">
    <source>
        <dbReference type="Proteomes" id="UP000828390"/>
    </source>
</evidence>
<name>A0A9D4D8S2_DREPO</name>